<evidence type="ECO:0000256" key="1">
    <source>
        <dbReference type="SAM" id="MobiDB-lite"/>
    </source>
</evidence>
<feature type="compositionally biased region" description="Basic and acidic residues" evidence="1">
    <location>
        <begin position="1"/>
        <end position="11"/>
    </location>
</feature>
<comment type="caution">
    <text evidence="2">The sequence shown here is derived from an EMBL/GenBank/DDBJ whole genome shotgun (WGS) entry which is preliminary data.</text>
</comment>
<dbReference type="AlphaFoldDB" id="A0A1J5P1I7"/>
<sequence>MQQHVVTDRLTIHAGKHIPREGAGRGEHVAPTKAGANPWHAVIRGKTLSKAEGNAGLDVIPQIAEADRKRRQCIGFDRPDRAGGYAPCALVQQFRRWGVVDLAAPAVGVGLTDDIVEAVLNRLRPGSRPGDPQAEGQDASGVLTIAHEREIPQQNAGIGTIELAGHRGSRAHRRIDLLRQAEPDALLATVPQRPAESGENVRHVAGGRYPAQLQPIHIFTVGRFAGGNGGVFALDRPDAGRVRNGLCLRSDSLDRKRGGEGGGEPEVHKSRALGKRDGGTQDMMEKVISRQHLR</sequence>
<gene>
    <name evidence="2" type="ORF">GALL_534810</name>
</gene>
<feature type="region of interest" description="Disordered" evidence="1">
    <location>
        <begin position="1"/>
        <end position="35"/>
    </location>
</feature>
<reference evidence="2" key="1">
    <citation type="submission" date="2016-10" db="EMBL/GenBank/DDBJ databases">
        <title>Sequence of Gallionella enrichment culture.</title>
        <authorList>
            <person name="Poehlein A."/>
            <person name="Muehling M."/>
            <person name="Daniel R."/>
        </authorList>
    </citation>
    <scope>NUCLEOTIDE SEQUENCE</scope>
</reference>
<evidence type="ECO:0000313" key="2">
    <source>
        <dbReference type="EMBL" id="OIQ64966.1"/>
    </source>
</evidence>
<feature type="compositionally biased region" description="Basic and acidic residues" evidence="1">
    <location>
        <begin position="251"/>
        <end position="288"/>
    </location>
</feature>
<protein>
    <submittedName>
        <fullName evidence="2">Uncharacterized protein</fullName>
    </submittedName>
</protein>
<organism evidence="2">
    <name type="scientific">mine drainage metagenome</name>
    <dbReference type="NCBI Taxonomy" id="410659"/>
    <lineage>
        <taxon>unclassified sequences</taxon>
        <taxon>metagenomes</taxon>
        <taxon>ecological metagenomes</taxon>
    </lineage>
</organism>
<feature type="compositionally biased region" description="Basic and acidic residues" evidence="1">
    <location>
        <begin position="18"/>
        <end position="30"/>
    </location>
</feature>
<feature type="region of interest" description="Disordered" evidence="1">
    <location>
        <begin position="251"/>
        <end position="294"/>
    </location>
</feature>
<accession>A0A1J5P1I7</accession>
<dbReference type="EMBL" id="MLJW01007696">
    <property type="protein sequence ID" value="OIQ64966.1"/>
    <property type="molecule type" value="Genomic_DNA"/>
</dbReference>
<name>A0A1J5P1I7_9ZZZZ</name>
<proteinExistence type="predicted"/>